<dbReference type="GO" id="GO:0003700">
    <property type="term" value="F:DNA-binding transcription factor activity"/>
    <property type="evidence" value="ECO:0007669"/>
    <property type="project" value="TreeGrafter"/>
</dbReference>
<evidence type="ECO:0000256" key="5">
    <source>
        <dbReference type="SAM" id="MobiDB-lite"/>
    </source>
</evidence>
<sequence length="270" mass="28644">MSAKSDVESGSRTPAASEIEAATTPEAKGAVKATGTSEPAGTSEPSGTSEPAGTSEAAVAGVLGAAPEPVSRPLRRDAERNRQLILGAAKTVFAQRGLEASLDDVAKEAGLGVGTVYRRFPNRDALIDAMYDDMVRSIIRIVDESVALPRAWDGIVHFMTEMLESQGHDKGLRDVMLSRQNHLFAECGRHEGAHEDVIRERLEPALYDLVARAQQDGDLREDVTATDFGVLLVAAVCTVEFTAPAAPEMVGADFTGEVSTPDPYVVEPIG</sequence>
<dbReference type="InterPro" id="IPR009057">
    <property type="entry name" value="Homeodomain-like_sf"/>
</dbReference>
<dbReference type="EMBL" id="JAGSOH010000152">
    <property type="protein sequence ID" value="MBR7830742.1"/>
    <property type="molecule type" value="Genomic_DNA"/>
</dbReference>
<dbReference type="AlphaFoldDB" id="A0A941IM63"/>
<protein>
    <submittedName>
        <fullName evidence="7">TetR/AcrR family transcriptional regulator</fullName>
    </submittedName>
</protein>
<feature type="DNA-binding region" description="H-T-H motif" evidence="4">
    <location>
        <begin position="101"/>
        <end position="120"/>
    </location>
</feature>
<dbReference type="InterPro" id="IPR049445">
    <property type="entry name" value="TetR_SbtR-like_C"/>
</dbReference>
<dbReference type="InterPro" id="IPR036271">
    <property type="entry name" value="Tet_transcr_reg_TetR-rel_C_sf"/>
</dbReference>
<keyword evidence="3" id="KW-0804">Transcription</keyword>
<name>A0A941IM63_9ACTN</name>
<feature type="region of interest" description="Disordered" evidence="5">
    <location>
        <begin position="1"/>
        <end position="56"/>
    </location>
</feature>
<feature type="compositionally biased region" description="Polar residues" evidence="5">
    <location>
        <begin position="34"/>
        <end position="52"/>
    </location>
</feature>
<keyword evidence="8" id="KW-1185">Reference proteome</keyword>
<dbReference type="PRINTS" id="PR00455">
    <property type="entry name" value="HTHTETR"/>
</dbReference>
<dbReference type="SUPFAM" id="SSF46689">
    <property type="entry name" value="Homeodomain-like"/>
    <property type="match status" value="1"/>
</dbReference>
<dbReference type="Gene3D" id="1.10.357.10">
    <property type="entry name" value="Tetracycline Repressor, domain 2"/>
    <property type="match status" value="1"/>
</dbReference>
<evidence type="ECO:0000256" key="3">
    <source>
        <dbReference type="ARBA" id="ARBA00023163"/>
    </source>
</evidence>
<feature type="domain" description="HTH tetR-type" evidence="6">
    <location>
        <begin position="79"/>
        <end position="138"/>
    </location>
</feature>
<reference evidence="7" key="1">
    <citation type="submission" date="2021-04" db="EMBL/GenBank/DDBJ databases">
        <title>Genome based classification of Actinospica acidithermotolerans sp. nov., an actinobacterium isolated from an Indonesian hot spring.</title>
        <authorList>
            <person name="Kusuma A.B."/>
            <person name="Putra K.E."/>
            <person name="Nafisah S."/>
            <person name="Loh J."/>
            <person name="Nouioui I."/>
            <person name="Goodfellow M."/>
        </authorList>
    </citation>
    <scope>NUCLEOTIDE SEQUENCE</scope>
    <source>
        <strain evidence="7">MGRD01-02</strain>
    </source>
</reference>
<dbReference type="Proteomes" id="UP000676325">
    <property type="component" value="Unassembled WGS sequence"/>
</dbReference>
<dbReference type="PANTHER" id="PTHR30055:SF234">
    <property type="entry name" value="HTH-TYPE TRANSCRIPTIONAL REGULATOR BETI"/>
    <property type="match status" value="1"/>
</dbReference>
<dbReference type="RefSeq" id="WP_212521865.1">
    <property type="nucleotide sequence ID" value="NZ_JAGSOH010000152.1"/>
</dbReference>
<comment type="caution">
    <text evidence="7">The sequence shown here is derived from an EMBL/GenBank/DDBJ whole genome shotgun (WGS) entry which is preliminary data.</text>
</comment>
<evidence type="ECO:0000259" key="6">
    <source>
        <dbReference type="PROSITE" id="PS50977"/>
    </source>
</evidence>
<gene>
    <name evidence="7" type="ORF">KDK95_30850</name>
</gene>
<dbReference type="InterPro" id="IPR050109">
    <property type="entry name" value="HTH-type_TetR-like_transc_reg"/>
</dbReference>
<proteinExistence type="predicted"/>
<keyword evidence="2 4" id="KW-0238">DNA-binding</keyword>
<accession>A0A941IM63</accession>
<dbReference type="PROSITE" id="PS50977">
    <property type="entry name" value="HTH_TETR_2"/>
    <property type="match status" value="1"/>
</dbReference>
<dbReference type="SUPFAM" id="SSF48498">
    <property type="entry name" value="Tetracyclin repressor-like, C-terminal domain"/>
    <property type="match status" value="1"/>
</dbReference>
<evidence type="ECO:0000256" key="2">
    <source>
        <dbReference type="ARBA" id="ARBA00023125"/>
    </source>
</evidence>
<evidence type="ECO:0000313" key="8">
    <source>
        <dbReference type="Proteomes" id="UP000676325"/>
    </source>
</evidence>
<evidence type="ECO:0000256" key="4">
    <source>
        <dbReference type="PROSITE-ProRule" id="PRU00335"/>
    </source>
</evidence>
<dbReference type="GO" id="GO:0000976">
    <property type="term" value="F:transcription cis-regulatory region binding"/>
    <property type="evidence" value="ECO:0007669"/>
    <property type="project" value="TreeGrafter"/>
</dbReference>
<dbReference type="Pfam" id="PF21597">
    <property type="entry name" value="TetR_C_43"/>
    <property type="match status" value="1"/>
</dbReference>
<dbReference type="InterPro" id="IPR001647">
    <property type="entry name" value="HTH_TetR"/>
</dbReference>
<evidence type="ECO:0000313" key="7">
    <source>
        <dbReference type="EMBL" id="MBR7830742.1"/>
    </source>
</evidence>
<evidence type="ECO:0000256" key="1">
    <source>
        <dbReference type="ARBA" id="ARBA00023015"/>
    </source>
</evidence>
<dbReference type="Pfam" id="PF00440">
    <property type="entry name" value="TetR_N"/>
    <property type="match status" value="1"/>
</dbReference>
<organism evidence="7 8">
    <name type="scientific">Actinospica acidithermotolerans</name>
    <dbReference type="NCBI Taxonomy" id="2828514"/>
    <lineage>
        <taxon>Bacteria</taxon>
        <taxon>Bacillati</taxon>
        <taxon>Actinomycetota</taxon>
        <taxon>Actinomycetes</taxon>
        <taxon>Catenulisporales</taxon>
        <taxon>Actinospicaceae</taxon>
        <taxon>Actinospica</taxon>
    </lineage>
</organism>
<feature type="non-terminal residue" evidence="7">
    <location>
        <position position="270"/>
    </location>
</feature>
<keyword evidence="1" id="KW-0805">Transcription regulation</keyword>
<dbReference type="PANTHER" id="PTHR30055">
    <property type="entry name" value="HTH-TYPE TRANSCRIPTIONAL REGULATOR RUTR"/>
    <property type="match status" value="1"/>
</dbReference>